<dbReference type="PANTHER" id="PTHR13093">
    <property type="entry name" value="ZINC FINGER HIT DOMAIN CONTAINING PROTEIN 1"/>
    <property type="match status" value="1"/>
</dbReference>
<accession>A0AAD4L2M6</accession>
<feature type="region of interest" description="Disordered" evidence="5">
    <location>
        <begin position="166"/>
        <end position="198"/>
    </location>
</feature>
<evidence type="ECO:0000313" key="8">
    <source>
        <dbReference type="Proteomes" id="UP001201262"/>
    </source>
</evidence>
<dbReference type="InterPro" id="IPR007529">
    <property type="entry name" value="Znf_HIT"/>
</dbReference>
<feature type="compositionally biased region" description="Basic and acidic residues" evidence="5">
    <location>
        <begin position="166"/>
        <end position="196"/>
    </location>
</feature>
<dbReference type="InterPro" id="IPR039723">
    <property type="entry name" value="Vps71/ZNHIT1"/>
</dbReference>
<dbReference type="Pfam" id="PF04438">
    <property type="entry name" value="zf-HIT"/>
    <property type="match status" value="1"/>
</dbReference>
<evidence type="ECO:0000256" key="5">
    <source>
        <dbReference type="SAM" id="MobiDB-lite"/>
    </source>
</evidence>
<evidence type="ECO:0000256" key="1">
    <source>
        <dbReference type="ARBA" id="ARBA00022723"/>
    </source>
</evidence>
<dbReference type="GO" id="GO:0005634">
    <property type="term" value="C:nucleus"/>
    <property type="evidence" value="ECO:0007669"/>
    <property type="project" value="UniProtKB-ARBA"/>
</dbReference>
<keyword evidence="8" id="KW-1185">Reference proteome</keyword>
<dbReference type="GO" id="GO:0008270">
    <property type="term" value="F:zinc ion binding"/>
    <property type="evidence" value="ECO:0007669"/>
    <property type="project" value="UniProtKB-UniRule"/>
</dbReference>
<dbReference type="EMBL" id="JAJTJA010000001">
    <property type="protein sequence ID" value="KAH8704797.1"/>
    <property type="molecule type" value="Genomic_DNA"/>
</dbReference>
<feature type="region of interest" description="Disordered" evidence="5">
    <location>
        <begin position="25"/>
        <end position="52"/>
    </location>
</feature>
<evidence type="ECO:0000313" key="7">
    <source>
        <dbReference type="EMBL" id="KAH8704797.1"/>
    </source>
</evidence>
<sequence>MPLVEVLTTSKSHTTPGWAYVPETSIRSSQTTKSSTGRKRNIREPGGRGANLTSRQNHAIIRHLAELDRENHRENVHIAVPVRKDAVQRDNGRTARPKTTSNVRRILQSQKTFKNYLDDEEAALSHQASVSGTGSRPTGIVGGGAATVVSKVAKVAARRSVTPITKLKEKEKEKEKEKADANETEPKTDPVPKTEDADAMQLDTPVPEPIKGIIKTTHDSDPLLKSYIPLPPSDRLMAALLAEPALTYNAARARPSSSGKPPRYFCTICGYWGKIKCRNCGVRTCGLDCYKVHEDSRCGAFF</sequence>
<keyword evidence="3" id="KW-0862">Zinc</keyword>
<dbReference type="CDD" id="cd21437">
    <property type="entry name" value="zf-HIT_ZNHIT1_like"/>
    <property type="match status" value="1"/>
</dbReference>
<dbReference type="GeneID" id="70240580"/>
<dbReference type="GO" id="GO:0006338">
    <property type="term" value="P:chromatin remodeling"/>
    <property type="evidence" value="ECO:0007669"/>
    <property type="project" value="InterPro"/>
</dbReference>
<feature type="compositionally biased region" description="Polar residues" evidence="5">
    <location>
        <begin position="25"/>
        <end position="35"/>
    </location>
</feature>
<dbReference type="PROSITE" id="PS51083">
    <property type="entry name" value="ZF_HIT"/>
    <property type="match status" value="1"/>
</dbReference>
<name>A0AAD4L2M6_9EURO</name>
<comment type="caution">
    <text evidence="7">The sequence shown here is derived from an EMBL/GenBank/DDBJ whole genome shotgun (WGS) entry which is preliminary data.</text>
</comment>
<organism evidence="7 8">
    <name type="scientific">Talaromyces proteolyticus</name>
    <dbReference type="NCBI Taxonomy" id="1131652"/>
    <lineage>
        <taxon>Eukaryota</taxon>
        <taxon>Fungi</taxon>
        <taxon>Dikarya</taxon>
        <taxon>Ascomycota</taxon>
        <taxon>Pezizomycotina</taxon>
        <taxon>Eurotiomycetes</taxon>
        <taxon>Eurotiomycetidae</taxon>
        <taxon>Eurotiales</taxon>
        <taxon>Trichocomaceae</taxon>
        <taxon>Talaromyces</taxon>
        <taxon>Talaromyces sect. Bacilispori</taxon>
    </lineage>
</organism>
<evidence type="ECO:0000259" key="6">
    <source>
        <dbReference type="PROSITE" id="PS51083"/>
    </source>
</evidence>
<dbReference type="RefSeq" id="XP_046077418.1">
    <property type="nucleotide sequence ID" value="XM_046210293.1"/>
</dbReference>
<dbReference type="AlphaFoldDB" id="A0AAD4L2M6"/>
<proteinExistence type="predicted"/>
<evidence type="ECO:0000256" key="4">
    <source>
        <dbReference type="PROSITE-ProRule" id="PRU00453"/>
    </source>
</evidence>
<keyword evidence="2 4" id="KW-0863">Zinc-finger</keyword>
<gene>
    <name evidence="7" type="ORF">BGW36DRAFT_285153</name>
</gene>
<evidence type="ECO:0000256" key="3">
    <source>
        <dbReference type="ARBA" id="ARBA00022833"/>
    </source>
</evidence>
<dbReference type="Proteomes" id="UP001201262">
    <property type="component" value="Unassembled WGS sequence"/>
</dbReference>
<protein>
    <recommendedName>
        <fullName evidence="6">HIT-type domain-containing protein</fullName>
    </recommendedName>
</protein>
<feature type="domain" description="HIT-type" evidence="6">
    <location>
        <begin position="266"/>
        <end position="298"/>
    </location>
</feature>
<reference evidence="7" key="1">
    <citation type="submission" date="2021-12" db="EMBL/GenBank/DDBJ databases">
        <title>Convergent genome expansion in fungi linked to evolution of root-endophyte symbiosis.</title>
        <authorList>
            <consortium name="DOE Joint Genome Institute"/>
            <person name="Ke Y.-H."/>
            <person name="Bonito G."/>
            <person name="Liao H.-L."/>
            <person name="Looney B."/>
            <person name="Rojas-Flechas A."/>
            <person name="Nash J."/>
            <person name="Hameed K."/>
            <person name="Schadt C."/>
            <person name="Martin F."/>
            <person name="Crous P.W."/>
            <person name="Miettinen O."/>
            <person name="Magnuson J.K."/>
            <person name="Labbe J."/>
            <person name="Jacobson D."/>
            <person name="Doktycz M.J."/>
            <person name="Veneault-Fourrey C."/>
            <person name="Kuo A."/>
            <person name="Mondo S."/>
            <person name="Calhoun S."/>
            <person name="Riley R."/>
            <person name="Ohm R."/>
            <person name="LaButti K."/>
            <person name="Andreopoulos B."/>
            <person name="Pangilinan J."/>
            <person name="Nolan M."/>
            <person name="Tritt A."/>
            <person name="Clum A."/>
            <person name="Lipzen A."/>
            <person name="Daum C."/>
            <person name="Barry K."/>
            <person name="Grigoriev I.V."/>
            <person name="Vilgalys R."/>
        </authorList>
    </citation>
    <scope>NUCLEOTIDE SEQUENCE</scope>
    <source>
        <strain evidence="7">PMI_201</strain>
    </source>
</reference>
<keyword evidence="1" id="KW-0479">Metal-binding</keyword>
<evidence type="ECO:0000256" key="2">
    <source>
        <dbReference type="ARBA" id="ARBA00022771"/>
    </source>
</evidence>